<evidence type="ECO:0000313" key="1">
    <source>
        <dbReference type="EMBL" id="CAG6645018.1"/>
    </source>
</evidence>
<organism evidence="1">
    <name type="scientific">Cacopsylla melanoneura</name>
    <dbReference type="NCBI Taxonomy" id="428564"/>
    <lineage>
        <taxon>Eukaryota</taxon>
        <taxon>Metazoa</taxon>
        <taxon>Ecdysozoa</taxon>
        <taxon>Arthropoda</taxon>
        <taxon>Hexapoda</taxon>
        <taxon>Insecta</taxon>
        <taxon>Pterygota</taxon>
        <taxon>Neoptera</taxon>
        <taxon>Paraneoptera</taxon>
        <taxon>Hemiptera</taxon>
        <taxon>Sternorrhyncha</taxon>
        <taxon>Psylloidea</taxon>
        <taxon>Psyllidae</taxon>
        <taxon>Psyllinae</taxon>
        <taxon>Cacopsylla</taxon>
    </lineage>
</organism>
<dbReference type="EMBL" id="HBUF01134849">
    <property type="protein sequence ID" value="CAG6645018.1"/>
    <property type="molecule type" value="Transcribed_RNA"/>
</dbReference>
<proteinExistence type="predicted"/>
<reference evidence="1" key="1">
    <citation type="submission" date="2021-05" db="EMBL/GenBank/DDBJ databases">
        <authorList>
            <person name="Alioto T."/>
            <person name="Alioto T."/>
            <person name="Gomez Garrido J."/>
        </authorList>
    </citation>
    <scope>NUCLEOTIDE SEQUENCE</scope>
</reference>
<accession>A0A8D8W410</accession>
<dbReference type="AlphaFoldDB" id="A0A8D8W410"/>
<protein>
    <submittedName>
        <fullName evidence="1">Uncharacterized protein</fullName>
    </submittedName>
</protein>
<name>A0A8D8W410_9HEMI</name>
<dbReference type="EMBL" id="HBUF01134848">
    <property type="protein sequence ID" value="CAG6645016.1"/>
    <property type="molecule type" value="Transcribed_RNA"/>
</dbReference>
<sequence length="101" mass="11520">MTGIQPNCMLICSWHPMTPTMNKTLMHGPLVMQKALLPIGQLSEEASEARNKHIRLYRRDFAIKFSGEACNMDVSNRLLLTSDPLMTGMRPGRNKSFQERQ</sequence>
<dbReference type="EMBL" id="HBUF01375258">
    <property type="protein sequence ID" value="CAG6728045.1"/>
    <property type="molecule type" value="Transcribed_RNA"/>
</dbReference>